<name>A0A6J7X2P6_9CAUD</name>
<sequence>MKKGQASFWNYYTINRGSKENKDILSKNGLCRNSDDPDLWFSDEMEQEKSGRPSIKDSEMLVARTIQALEICSMCSVKDLCLEEGMRKDNLEHGVWGGVMAGERLVAAGVPILGFDRSKKITFANKVRNRIKFNEEERYEKQV</sequence>
<gene>
    <name evidence="2" type="ORF">UFOVP744_6</name>
</gene>
<dbReference type="EMBL" id="LR798338">
    <property type="protein sequence ID" value="CAB5224766.1"/>
    <property type="molecule type" value="Genomic_DNA"/>
</dbReference>
<dbReference type="PROSITE" id="PS51674">
    <property type="entry name" value="4FE4S_WBL"/>
    <property type="match status" value="1"/>
</dbReference>
<reference evidence="2" key="1">
    <citation type="submission" date="2020-05" db="EMBL/GenBank/DDBJ databases">
        <authorList>
            <person name="Chiriac C."/>
            <person name="Salcher M."/>
            <person name="Ghai R."/>
            <person name="Kavagutti S V."/>
        </authorList>
    </citation>
    <scope>NUCLEOTIDE SEQUENCE</scope>
</reference>
<dbReference type="InterPro" id="IPR034768">
    <property type="entry name" value="4FE4S_WBL"/>
</dbReference>
<feature type="domain" description="4Fe-4S Wbl-type" evidence="1">
    <location>
        <begin position="30"/>
        <end position="106"/>
    </location>
</feature>
<accession>A0A6J7X2P6</accession>
<protein>
    <submittedName>
        <fullName evidence="2">WhiB-like iron-sulfur binding domain containing protein</fullName>
    </submittedName>
</protein>
<evidence type="ECO:0000259" key="1">
    <source>
        <dbReference type="PROSITE" id="PS51674"/>
    </source>
</evidence>
<evidence type="ECO:0000313" key="2">
    <source>
        <dbReference type="EMBL" id="CAB5224766.1"/>
    </source>
</evidence>
<organism evidence="2">
    <name type="scientific">uncultured Caudovirales phage</name>
    <dbReference type="NCBI Taxonomy" id="2100421"/>
    <lineage>
        <taxon>Viruses</taxon>
        <taxon>Duplodnaviria</taxon>
        <taxon>Heunggongvirae</taxon>
        <taxon>Uroviricota</taxon>
        <taxon>Caudoviricetes</taxon>
        <taxon>Peduoviridae</taxon>
        <taxon>Maltschvirus</taxon>
        <taxon>Maltschvirus maltsch</taxon>
    </lineage>
</organism>
<proteinExistence type="predicted"/>
<dbReference type="Pfam" id="PF02467">
    <property type="entry name" value="Whib"/>
    <property type="match status" value="1"/>
</dbReference>